<keyword evidence="1" id="KW-0732">Signal</keyword>
<dbReference type="InParanoid" id="A0A165NFH5"/>
<evidence type="ECO:0008006" key="4">
    <source>
        <dbReference type="Google" id="ProtNLM"/>
    </source>
</evidence>
<evidence type="ECO:0000256" key="1">
    <source>
        <dbReference type="SAM" id="SignalP"/>
    </source>
</evidence>
<dbReference type="OrthoDB" id="10598861at2759"/>
<organism evidence="2 3">
    <name type="scientific">Exidia glandulosa HHB12029</name>
    <dbReference type="NCBI Taxonomy" id="1314781"/>
    <lineage>
        <taxon>Eukaryota</taxon>
        <taxon>Fungi</taxon>
        <taxon>Dikarya</taxon>
        <taxon>Basidiomycota</taxon>
        <taxon>Agaricomycotina</taxon>
        <taxon>Agaricomycetes</taxon>
        <taxon>Auriculariales</taxon>
        <taxon>Exidiaceae</taxon>
        <taxon>Exidia</taxon>
    </lineage>
</organism>
<evidence type="ECO:0000313" key="3">
    <source>
        <dbReference type="Proteomes" id="UP000077266"/>
    </source>
</evidence>
<dbReference type="EMBL" id="KV425899">
    <property type="protein sequence ID" value="KZW00671.1"/>
    <property type="molecule type" value="Genomic_DNA"/>
</dbReference>
<sequence length="553" mass="60528">MHIAWKMSLFAAVVRAALPWVGSDALSYCAPLKRDSCAPEAFVRAQDLAPHSVAHGELRVRLPETCKVSIQSVSLSLALEEYAHVRLPRSGGRLRWDSWLGHGGHFGTGAGKYETTTRTAWNTETMLVEHPLEKELRDIVRPFSVVTPNVNYPPATLSETHNSHDNDSESFLQTWSAYRYMARVMLSNGKTHNVPAGFTTFHPVDAAGGHGTADEKSEERVVVATLMKDGPWDSPAPPEIPFLGRRHPTPKNISATMEVAFPNGATVAQGESLHLRIRLLSHTISEDYLVPGTGHLHVPLHLGGIFTPSRPGFLHTPAPPILRASLTPQEPYRRPDEPIVLSLPLSGDFVEVQLKAPETLAPDFNAAFGRFEGTIMLGVQVPQLWCDADDGWSIRRCESAFSPWEEHGLQALVPVRIISSGSAAAASTPAGEPTSYISETALTLAPVIVSGHSATSRILNFPSVEPRLETTTKTEENFEPVRAPWDLWDARVVERECGYAQGRDMYDFEGPELGLVERSYAGMLWARRYGAEQGGAKRIQEGGPGGPELIVQS</sequence>
<name>A0A165NFH5_EXIGL</name>
<evidence type="ECO:0000313" key="2">
    <source>
        <dbReference type="EMBL" id="KZW00671.1"/>
    </source>
</evidence>
<dbReference type="AlphaFoldDB" id="A0A165NFH5"/>
<dbReference type="Proteomes" id="UP000077266">
    <property type="component" value="Unassembled WGS sequence"/>
</dbReference>
<accession>A0A165NFH5</accession>
<gene>
    <name evidence="2" type="ORF">EXIGLDRAFT_830563</name>
</gene>
<protein>
    <recommendedName>
        <fullName evidence="4">Arrestin-like N-terminal domain-containing protein</fullName>
    </recommendedName>
</protein>
<keyword evidence="3" id="KW-1185">Reference proteome</keyword>
<feature type="chain" id="PRO_5007863128" description="Arrestin-like N-terminal domain-containing protein" evidence="1">
    <location>
        <begin position="17"/>
        <end position="553"/>
    </location>
</feature>
<proteinExistence type="predicted"/>
<feature type="signal peptide" evidence="1">
    <location>
        <begin position="1"/>
        <end position="16"/>
    </location>
</feature>
<reference evidence="2 3" key="1">
    <citation type="journal article" date="2016" name="Mol. Biol. Evol.">
        <title>Comparative Genomics of Early-Diverging Mushroom-Forming Fungi Provides Insights into the Origins of Lignocellulose Decay Capabilities.</title>
        <authorList>
            <person name="Nagy L.G."/>
            <person name="Riley R."/>
            <person name="Tritt A."/>
            <person name="Adam C."/>
            <person name="Daum C."/>
            <person name="Floudas D."/>
            <person name="Sun H."/>
            <person name="Yadav J.S."/>
            <person name="Pangilinan J."/>
            <person name="Larsson K.H."/>
            <person name="Matsuura K."/>
            <person name="Barry K."/>
            <person name="Labutti K."/>
            <person name="Kuo R."/>
            <person name="Ohm R.A."/>
            <person name="Bhattacharya S.S."/>
            <person name="Shirouzu T."/>
            <person name="Yoshinaga Y."/>
            <person name="Martin F.M."/>
            <person name="Grigoriev I.V."/>
            <person name="Hibbett D.S."/>
        </authorList>
    </citation>
    <scope>NUCLEOTIDE SEQUENCE [LARGE SCALE GENOMIC DNA]</scope>
    <source>
        <strain evidence="2 3">HHB12029</strain>
    </source>
</reference>